<evidence type="ECO:0000313" key="3">
    <source>
        <dbReference type="Proteomes" id="UP000660862"/>
    </source>
</evidence>
<dbReference type="RefSeq" id="WP_229738882.1">
    <property type="nucleotide sequence ID" value="NZ_BMER01000005.1"/>
</dbReference>
<dbReference type="Proteomes" id="UP000660862">
    <property type="component" value="Unassembled WGS sequence"/>
</dbReference>
<protein>
    <recommendedName>
        <fullName evidence="1">N-acetyltransferase domain-containing protein</fullName>
    </recommendedName>
</protein>
<dbReference type="PANTHER" id="PTHR43072">
    <property type="entry name" value="N-ACETYLTRANSFERASE"/>
    <property type="match status" value="1"/>
</dbReference>
<gene>
    <name evidence="2" type="ORF">GCM10007415_40330</name>
</gene>
<name>A0A917I0R4_9SPHI</name>
<reference evidence="2" key="2">
    <citation type="submission" date="2020-09" db="EMBL/GenBank/DDBJ databases">
        <authorList>
            <person name="Sun Q."/>
            <person name="Zhou Y."/>
        </authorList>
    </citation>
    <scope>NUCLEOTIDE SEQUENCE</scope>
    <source>
        <strain evidence="2">CGMCC 1.12195</strain>
    </source>
</reference>
<sequence length="160" mass="18692">MGKSLRINVKLRMTIEIKKLEVSDLELFSSMVRLFEDVFEMKDFEMPSASHLQHTLRNEGFMAFVATSEGEVVGGMTVYTLAQYYAEKKLAYIYDLAVLGKYQRRGIGSRLIELLKNYCRDNGYEEIFVQADTVDDYALRFYRATGINEEEDVRHFYYTL</sequence>
<accession>A0A917I0R4</accession>
<dbReference type="InterPro" id="IPR016181">
    <property type="entry name" value="Acyl_CoA_acyltransferase"/>
</dbReference>
<organism evidence="2 3">
    <name type="scientific">Parapedobacter pyrenivorans</name>
    <dbReference type="NCBI Taxonomy" id="1305674"/>
    <lineage>
        <taxon>Bacteria</taxon>
        <taxon>Pseudomonadati</taxon>
        <taxon>Bacteroidota</taxon>
        <taxon>Sphingobacteriia</taxon>
        <taxon>Sphingobacteriales</taxon>
        <taxon>Sphingobacteriaceae</taxon>
        <taxon>Parapedobacter</taxon>
    </lineage>
</organism>
<dbReference type="InterPro" id="IPR000182">
    <property type="entry name" value="GNAT_dom"/>
</dbReference>
<comment type="caution">
    <text evidence="2">The sequence shown here is derived from an EMBL/GenBank/DDBJ whole genome shotgun (WGS) entry which is preliminary data.</text>
</comment>
<keyword evidence="3" id="KW-1185">Reference proteome</keyword>
<dbReference type="AlphaFoldDB" id="A0A917I0R4"/>
<reference evidence="2" key="1">
    <citation type="journal article" date="2014" name="Int. J. Syst. Evol. Microbiol.">
        <title>Complete genome sequence of Corynebacterium casei LMG S-19264T (=DSM 44701T), isolated from a smear-ripened cheese.</title>
        <authorList>
            <consortium name="US DOE Joint Genome Institute (JGI-PGF)"/>
            <person name="Walter F."/>
            <person name="Albersmeier A."/>
            <person name="Kalinowski J."/>
            <person name="Ruckert C."/>
        </authorList>
    </citation>
    <scope>NUCLEOTIDE SEQUENCE</scope>
    <source>
        <strain evidence="2">CGMCC 1.12195</strain>
    </source>
</reference>
<feature type="domain" description="N-acetyltransferase" evidence="1">
    <location>
        <begin position="15"/>
        <end position="160"/>
    </location>
</feature>
<evidence type="ECO:0000313" key="2">
    <source>
        <dbReference type="EMBL" id="GGH00311.1"/>
    </source>
</evidence>
<dbReference type="CDD" id="cd04301">
    <property type="entry name" value="NAT_SF"/>
    <property type="match status" value="1"/>
</dbReference>
<proteinExistence type="predicted"/>
<dbReference type="GO" id="GO:0016747">
    <property type="term" value="F:acyltransferase activity, transferring groups other than amino-acyl groups"/>
    <property type="evidence" value="ECO:0007669"/>
    <property type="project" value="InterPro"/>
</dbReference>
<dbReference type="Pfam" id="PF00583">
    <property type="entry name" value="Acetyltransf_1"/>
    <property type="match status" value="1"/>
</dbReference>
<dbReference type="Gene3D" id="3.40.630.30">
    <property type="match status" value="1"/>
</dbReference>
<dbReference type="PROSITE" id="PS51186">
    <property type="entry name" value="GNAT"/>
    <property type="match status" value="1"/>
</dbReference>
<dbReference type="EMBL" id="BMER01000005">
    <property type="protein sequence ID" value="GGH00311.1"/>
    <property type="molecule type" value="Genomic_DNA"/>
</dbReference>
<dbReference type="SUPFAM" id="SSF55729">
    <property type="entry name" value="Acyl-CoA N-acyltransferases (Nat)"/>
    <property type="match status" value="1"/>
</dbReference>
<evidence type="ECO:0000259" key="1">
    <source>
        <dbReference type="PROSITE" id="PS51186"/>
    </source>
</evidence>